<keyword evidence="7" id="KW-0238">DNA-binding</keyword>
<dbReference type="GO" id="GO:0003677">
    <property type="term" value="F:DNA binding"/>
    <property type="evidence" value="ECO:0007669"/>
    <property type="project" value="UniProtKB-KW"/>
</dbReference>
<dbReference type="GO" id="GO:0051607">
    <property type="term" value="P:defense response to virus"/>
    <property type="evidence" value="ECO:0007669"/>
    <property type="project" value="UniProtKB-KW"/>
</dbReference>
<evidence type="ECO:0000256" key="1">
    <source>
        <dbReference type="ARBA" id="ARBA00022722"/>
    </source>
</evidence>
<organism evidence="8">
    <name type="scientific">mine drainage metagenome</name>
    <dbReference type="NCBI Taxonomy" id="410659"/>
    <lineage>
        <taxon>unclassified sequences</taxon>
        <taxon>metagenomes</taxon>
        <taxon>ecological metagenomes</taxon>
    </lineage>
</organism>
<accession>T0ZI70</accession>
<feature type="non-terminal residue" evidence="8">
    <location>
        <position position="142"/>
    </location>
</feature>
<dbReference type="Gene3D" id="3.100.10.20">
    <property type="entry name" value="CRISPR-associated endonuclease Cas1, N-terminal domain"/>
    <property type="match status" value="1"/>
</dbReference>
<reference evidence="8" key="1">
    <citation type="submission" date="2013-08" db="EMBL/GenBank/DDBJ databases">
        <authorList>
            <person name="Mendez C."/>
            <person name="Richter M."/>
            <person name="Ferrer M."/>
            <person name="Sanchez J."/>
        </authorList>
    </citation>
    <scope>NUCLEOTIDE SEQUENCE</scope>
</reference>
<dbReference type="GO" id="GO:0016787">
    <property type="term" value="F:hydrolase activity"/>
    <property type="evidence" value="ECO:0007669"/>
    <property type="project" value="UniProtKB-KW"/>
</dbReference>
<keyword evidence="4" id="KW-0378">Hydrolase</keyword>
<gene>
    <name evidence="8" type="ORF">B1A_15224</name>
</gene>
<evidence type="ECO:0000256" key="4">
    <source>
        <dbReference type="ARBA" id="ARBA00022801"/>
    </source>
</evidence>
<dbReference type="GO" id="GO:0046872">
    <property type="term" value="F:metal ion binding"/>
    <property type="evidence" value="ECO:0007669"/>
    <property type="project" value="UniProtKB-KW"/>
</dbReference>
<keyword evidence="2" id="KW-0479">Metal-binding</keyword>
<keyword evidence="1" id="KW-0540">Nuclease</keyword>
<keyword evidence="5" id="KW-0460">Magnesium</keyword>
<dbReference type="GO" id="GO:0043571">
    <property type="term" value="P:maintenance of CRISPR repeat elements"/>
    <property type="evidence" value="ECO:0007669"/>
    <property type="project" value="InterPro"/>
</dbReference>
<evidence type="ECO:0000256" key="7">
    <source>
        <dbReference type="ARBA" id="ARBA00023125"/>
    </source>
</evidence>
<dbReference type="InterPro" id="IPR042211">
    <property type="entry name" value="CRISPR-assoc_Cas1_N"/>
</dbReference>
<comment type="caution">
    <text evidence="8">The sequence shown here is derived from an EMBL/GenBank/DDBJ whole genome shotgun (WGS) entry which is preliminary data.</text>
</comment>
<sequence length="142" mass="15709">MLWLDRGALTVEDGCLRFVTAGGSLQTGDYQIPHQAISAILLGPGSTVSHDALRLLARHGTLLCAVGQDGVRLYTAPPLGPDRSDIARRQASIWADKEARLQIARRMYAWRLGRILPHRELSVLRGIEGARVKESYRLVAER</sequence>
<evidence type="ECO:0000313" key="8">
    <source>
        <dbReference type="EMBL" id="EQD44107.1"/>
    </source>
</evidence>
<proteinExistence type="predicted"/>
<dbReference type="Gene3D" id="1.20.120.920">
    <property type="entry name" value="CRISPR-associated endonuclease Cas1, C-terminal domain"/>
    <property type="match status" value="1"/>
</dbReference>
<evidence type="ECO:0000256" key="3">
    <source>
        <dbReference type="ARBA" id="ARBA00022759"/>
    </source>
</evidence>
<reference evidence="8" key="2">
    <citation type="journal article" date="2014" name="ISME J.">
        <title>Microbial stratification in low pH oxic and suboxic macroscopic growths along an acid mine drainage.</title>
        <authorList>
            <person name="Mendez-Garcia C."/>
            <person name="Mesa V."/>
            <person name="Sprenger R.R."/>
            <person name="Richter M."/>
            <person name="Diez M.S."/>
            <person name="Solano J."/>
            <person name="Bargiela R."/>
            <person name="Golyshina O.V."/>
            <person name="Manteca A."/>
            <person name="Ramos J.L."/>
            <person name="Gallego J.R."/>
            <person name="Llorente I."/>
            <person name="Martins Dos Santos V.A."/>
            <person name="Jensen O.N."/>
            <person name="Pelaez A.I."/>
            <person name="Sanchez J."/>
            <person name="Ferrer M."/>
        </authorList>
    </citation>
    <scope>NUCLEOTIDE SEQUENCE</scope>
</reference>
<evidence type="ECO:0000256" key="6">
    <source>
        <dbReference type="ARBA" id="ARBA00023118"/>
    </source>
</evidence>
<dbReference type="GO" id="GO:0004519">
    <property type="term" value="F:endonuclease activity"/>
    <property type="evidence" value="ECO:0007669"/>
    <property type="project" value="UniProtKB-KW"/>
</dbReference>
<protein>
    <submittedName>
        <fullName evidence="8">CRISPR-associated protein Cas1</fullName>
    </submittedName>
</protein>
<dbReference type="Pfam" id="PF01867">
    <property type="entry name" value="Cas_Cas1"/>
    <property type="match status" value="1"/>
</dbReference>
<name>T0ZI70_9ZZZZ</name>
<dbReference type="InterPro" id="IPR042206">
    <property type="entry name" value="CRISPR-assoc_Cas1_C"/>
</dbReference>
<evidence type="ECO:0000256" key="2">
    <source>
        <dbReference type="ARBA" id="ARBA00022723"/>
    </source>
</evidence>
<keyword evidence="6" id="KW-0051">Antiviral defense</keyword>
<dbReference type="InterPro" id="IPR002729">
    <property type="entry name" value="CRISPR-assoc_Cas1"/>
</dbReference>
<keyword evidence="3" id="KW-0255">Endonuclease</keyword>
<dbReference type="AlphaFoldDB" id="T0ZI70"/>
<dbReference type="EMBL" id="AUZX01011166">
    <property type="protein sequence ID" value="EQD44107.1"/>
    <property type="molecule type" value="Genomic_DNA"/>
</dbReference>
<evidence type="ECO:0000256" key="5">
    <source>
        <dbReference type="ARBA" id="ARBA00022842"/>
    </source>
</evidence>